<feature type="region of interest" description="Disordered" evidence="1">
    <location>
        <begin position="262"/>
        <end position="315"/>
    </location>
</feature>
<evidence type="ECO:0000313" key="3">
    <source>
        <dbReference type="Proteomes" id="UP000001876"/>
    </source>
</evidence>
<accession>C1MUC1</accession>
<protein>
    <submittedName>
        <fullName evidence="2">Predicted protein</fullName>
    </submittedName>
</protein>
<reference evidence="2 3" key="1">
    <citation type="journal article" date="2009" name="Science">
        <title>Green evolution and dynamic adaptations revealed by genomes of the marine picoeukaryotes Micromonas.</title>
        <authorList>
            <person name="Worden A.Z."/>
            <person name="Lee J.H."/>
            <person name="Mock T."/>
            <person name="Rouze P."/>
            <person name="Simmons M.P."/>
            <person name="Aerts A.L."/>
            <person name="Allen A.E."/>
            <person name="Cuvelier M.L."/>
            <person name="Derelle E."/>
            <person name="Everett M.V."/>
            <person name="Foulon E."/>
            <person name="Grimwood J."/>
            <person name="Gundlach H."/>
            <person name="Henrissat B."/>
            <person name="Napoli C."/>
            <person name="McDonald S.M."/>
            <person name="Parker M.S."/>
            <person name="Rombauts S."/>
            <person name="Salamov A."/>
            <person name="Von Dassow P."/>
            <person name="Badger J.H."/>
            <person name="Coutinho P.M."/>
            <person name="Demir E."/>
            <person name="Dubchak I."/>
            <person name="Gentemann C."/>
            <person name="Eikrem W."/>
            <person name="Gready J.E."/>
            <person name="John U."/>
            <person name="Lanier W."/>
            <person name="Lindquist E.A."/>
            <person name="Lucas S."/>
            <person name="Mayer K.F."/>
            <person name="Moreau H."/>
            <person name="Not F."/>
            <person name="Otillar R."/>
            <person name="Panaud O."/>
            <person name="Pangilinan J."/>
            <person name="Paulsen I."/>
            <person name="Piegu B."/>
            <person name="Poliakov A."/>
            <person name="Robbens S."/>
            <person name="Schmutz J."/>
            <person name="Toulza E."/>
            <person name="Wyss T."/>
            <person name="Zelensky A."/>
            <person name="Zhou K."/>
            <person name="Armbrust E.V."/>
            <person name="Bhattacharya D."/>
            <person name="Goodenough U.W."/>
            <person name="Van de Peer Y."/>
            <person name="Grigoriev I.V."/>
        </authorList>
    </citation>
    <scope>NUCLEOTIDE SEQUENCE [LARGE SCALE GENOMIC DNA]</scope>
    <source>
        <strain evidence="2 3">CCMP1545</strain>
    </source>
</reference>
<dbReference type="PANTHER" id="PTHR46512">
    <property type="entry name" value="PEPTIDYLPROLYL ISOMERASE"/>
    <property type="match status" value="1"/>
</dbReference>
<organism evidence="3">
    <name type="scientific">Micromonas pusilla (strain CCMP1545)</name>
    <name type="common">Picoplanktonic green alga</name>
    <dbReference type="NCBI Taxonomy" id="564608"/>
    <lineage>
        <taxon>Eukaryota</taxon>
        <taxon>Viridiplantae</taxon>
        <taxon>Chlorophyta</taxon>
        <taxon>Mamiellophyceae</taxon>
        <taxon>Mamiellales</taxon>
        <taxon>Mamiellaceae</taxon>
        <taxon>Micromonas</taxon>
    </lineage>
</organism>
<dbReference type="AlphaFoldDB" id="C1MUC1"/>
<dbReference type="Gene3D" id="1.25.40.10">
    <property type="entry name" value="Tetratricopeptide repeat domain"/>
    <property type="match status" value="1"/>
</dbReference>
<dbReference type="PANTHER" id="PTHR46512:SF8">
    <property type="entry name" value="PEPTIDYLPROLYL ISOMERASE"/>
    <property type="match status" value="1"/>
</dbReference>
<dbReference type="Proteomes" id="UP000001876">
    <property type="component" value="Unassembled WGS sequence"/>
</dbReference>
<evidence type="ECO:0000313" key="2">
    <source>
        <dbReference type="EMBL" id="EEH56604.1"/>
    </source>
</evidence>
<dbReference type="eggNOG" id="KOG0543">
    <property type="taxonomic scope" value="Eukaryota"/>
</dbReference>
<evidence type="ECO:0000256" key="1">
    <source>
        <dbReference type="SAM" id="MobiDB-lite"/>
    </source>
</evidence>
<feature type="region of interest" description="Disordered" evidence="1">
    <location>
        <begin position="1"/>
        <end position="22"/>
    </location>
</feature>
<dbReference type="SUPFAM" id="SSF54534">
    <property type="entry name" value="FKBP-like"/>
    <property type="match status" value="2"/>
</dbReference>
<gene>
    <name evidence="2" type="ORF">MICPUCDRAFT_58748</name>
</gene>
<dbReference type="SUPFAM" id="SSF48452">
    <property type="entry name" value="TPR-like"/>
    <property type="match status" value="1"/>
</dbReference>
<dbReference type="EMBL" id="GG663740">
    <property type="protein sequence ID" value="EEH56604.1"/>
    <property type="molecule type" value="Genomic_DNA"/>
</dbReference>
<feature type="region of interest" description="Disordered" evidence="1">
    <location>
        <begin position="31"/>
        <end position="50"/>
    </location>
</feature>
<keyword evidence="3" id="KW-1185">Reference proteome</keyword>
<dbReference type="OrthoDB" id="1902587at2759"/>
<dbReference type="GO" id="GO:0003755">
    <property type="term" value="F:peptidyl-prolyl cis-trans isomerase activity"/>
    <property type="evidence" value="ECO:0007669"/>
    <property type="project" value="InterPro"/>
</dbReference>
<dbReference type="Gene3D" id="3.10.50.40">
    <property type="match status" value="2"/>
</dbReference>
<dbReference type="STRING" id="564608.C1MUC1"/>
<dbReference type="InterPro" id="IPR011990">
    <property type="entry name" value="TPR-like_helical_dom_sf"/>
</dbReference>
<dbReference type="InterPro" id="IPR046357">
    <property type="entry name" value="PPIase_dom_sf"/>
</dbReference>
<dbReference type="RefSeq" id="XP_003059472.1">
    <property type="nucleotide sequence ID" value="XM_003059426.1"/>
</dbReference>
<dbReference type="GeneID" id="9684608"/>
<sequence length="777" mass="82455">MAADGDAPAAPPSASQSDVRDLLRWRSSVRARALREPPPSVVPWNQTRPPPTASVVARELRVAGDKVQILASNTTPPRTDDASIAKDGHEIVAHVVARACDAAADARARAAGTASIPTDARLLASTRDDGVPARAMAYDPARDAREDLEAAKDVASHGFASWSALASHRAEVRRPANACDLVSSIRGLELALRTLRVNERVVVRVTPEYGVMHPSFARRRRPLPTRDPEDVLYFDVQILATYPAREVSMKATSAAAAASAAAATASPSQGQGPGRRREPEEDGTSTAAIKAGSSATTRPSAKVGRDVGGGAPGRVTKRITREGEGWETPRPPFEVVAEISGRVPGGGEDGEDDVVFLPKTVVSYVSGDGAIAPELAAAIDTMRVGEEATIWCEPREGLVGRGGGGAPPASAATRGATYEAKLVALTHVRDVYGDGVVVKRREKPGRGDFPADCPVHDCVVRVHYAARAFATGGGGGGGSGDPAYDTRTDETLDSKPFQFMLGSGAVPDALETSVRLMVPGETSVVTLSDARHGRHGYGGERAFPGAVADAIKKIEEETATGVTVEWIVTLIDFDAPVNWHKAEFADMLRETEAGKKEGNALLARGDLALARRKYEVAHHQLSGLRGMDSDDEHAAVAALKRAVLLNLALALQRQGEHAEALRRLGALLLADGDDVKALWRRSVSLLATHEHDAARRDLLRVYALDPTLAGECEAQLRRVDAREEAALGKEKKVTSAMLSDPVGEEYMDEDSRLAEAMVRDHRVAEAVVKASPSTVSM</sequence>
<feature type="compositionally biased region" description="Low complexity" evidence="1">
    <location>
        <begin position="1"/>
        <end position="17"/>
    </location>
</feature>
<name>C1MUC1_MICPC</name>
<dbReference type="InterPro" id="IPR050754">
    <property type="entry name" value="FKBP4/5/8-like"/>
</dbReference>
<dbReference type="KEGG" id="mpp:MICPUCDRAFT_58748"/>
<proteinExistence type="predicted"/>